<dbReference type="GO" id="GO:0008097">
    <property type="term" value="F:5S rRNA binding"/>
    <property type="evidence" value="ECO:0007669"/>
    <property type="project" value="InterPro"/>
</dbReference>
<dbReference type="InterPro" id="IPR037121">
    <property type="entry name" value="Ribosomal_bL25_C"/>
</dbReference>
<dbReference type="InterPro" id="IPR011035">
    <property type="entry name" value="Ribosomal_bL25/Gln-tRNA_synth"/>
</dbReference>
<evidence type="ECO:0000256" key="3">
    <source>
        <dbReference type="ARBA" id="ARBA00022980"/>
    </source>
</evidence>
<dbReference type="GO" id="GO:0022625">
    <property type="term" value="C:cytosolic large ribosomal subunit"/>
    <property type="evidence" value="ECO:0007669"/>
    <property type="project" value="TreeGrafter"/>
</dbReference>
<dbReference type="KEGG" id="mgot:MgSA37_00987"/>
<dbReference type="InterPro" id="IPR001021">
    <property type="entry name" value="Ribosomal_bL25_long"/>
</dbReference>
<evidence type="ECO:0000259" key="7">
    <source>
        <dbReference type="Pfam" id="PF14693"/>
    </source>
</evidence>
<keyword evidence="9" id="KW-1185">Reference proteome</keyword>
<dbReference type="Gene3D" id="2.40.240.10">
    <property type="entry name" value="Ribosomal Protein L25, Chain P"/>
    <property type="match status" value="1"/>
</dbReference>
<dbReference type="InterPro" id="IPR020057">
    <property type="entry name" value="Ribosomal_bL25_b-dom"/>
</dbReference>
<feature type="domain" description="Large ribosomal subunit protein bL25 L25" evidence="6">
    <location>
        <begin position="21"/>
        <end position="104"/>
    </location>
</feature>
<dbReference type="NCBIfam" id="TIGR00731">
    <property type="entry name" value="bL25_bact_ctc"/>
    <property type="match status" value="1"/>
</dbReference>
<dbReference type="GO" id="GO:0006412">
    <property type="term" value="P:translation"/>
    <property type="evidence" value="ECO:0007669"/>
    <property type="project" value="UniProtKB-UniRule"/>
</dbReference>
<keyword evidence="1 5" id="KW-0699">rRNA-binding</keyword>
<comment type="subunit">
    <text evidence="5">Part of the 50S ribosomal subunit; part of the 5S rRNA/L5/L18/L25 subcomplex. Contacts the 5S rRNA. Binds to the 5S rRNA independently of L5 and L18.</text>
</comment>
<name>A0A125T2C7_9SPHI</name>
<keyword evidence="2 5" id="KW-0694">RNA-binding</keyword>
<proteinExistence type="inferred from homology"/>
<dbReference type="PANTHER" id="PTHR33284">
    <property type="entry name" value="RIBOSOMAL PROTEIN L25/GLN-TRNA SYNTHETASE, ANTI-CODON-BINDING DOMAIN-CONTAINING PROTEIN"/>
    <property type="match status" value="1"/>
</dbReference>
<dbReference type="Gene3D" id="2.170.120.20">
    <property type="entry name" value="Ribosomal protein L25, beta domain"/>
    <property type="match status" value="1"/>
</dbReference>
<evidence type="ECO:0000256" key="1">
    <source>
        <dbReference type="ARBA" id="ARBA00022730"/>
    </source>
</evidence>
<accession>A0A125T2C7</accession>
<dbReference type="EMBL" id="AP017313">
    <property type="protein sequence ID" value="BAU52823.1"/>
    <property type="molecule type" value="Genomic_DNA"/>
</dbReference>
<dbReference type="InterPro" id="IPR020930">
    <property type="entry name" value="Ribosomal_uL5_bac-type"/>
</dbReference>
<evidence type="ECO:0000313" key="9">
    <source>
        <dbReference type="Proteomes" id="UP000218263"/>
    </source>
</evidence>
<protein>
    <recommendedName>
        <fullName evidence="5">Large ribosomal subunit protein bL25</fullName>
    </recommendedName>
    <alternativeName>
        <fullName evidence="5">General stress protein CTC</fullName>
    </alternativeName>
</protein>
<evidence type="ECO:0000256" key="5">
    <source>
        <dbReference type="HAMAP-Rule" id="MF_01334"/>
    </source>
</evidence>
<dbReference type="AlphaFoldDB" id="A0A125T2C7"/>
<feature type="domain" description="Large ribosomal subunit protein bL25 beta" evidence="7">
    <location>
        <begin position="113"/>
        <end position="193"/>
    </location>
</feature>
<dbReference type="SUPFAM" id="SSF50715">
    <property type="entry name" value="Ribosomal protein L25-like"/>
    <property type="match status" value="1"/>
</dbReference>
<gene>
    <name evidence="5 8" type="primary">rplY</name>
    <name evidence="5" type="synonym">ctc</name>
    <name evidence="8" type="ORF">MgSA37_00987</name>
</gene>
<dbReference type="InterPro" id="IPR020056">
    <property type="entry name" value="Rbsml_bL25/Gln-tRNA_synth_N"/>
</dbReference>
<dbReference type="Pfam" id="PF14693">
    <property type="entry name" value="Ribosomal_TL5_C"/>
    <property type="match status" value="1"/>
</dbReference>
<dbReference type="Pfam" id="PF01386">
    <property type="entry name" value="Ribosomal_L25p"/>
    <property type="match status" value="1"/>
</dbReference>
<dbReference type="InterPro" id="IPR029751">
    <property type="entry name" value="Ribosomal_L25_dom"/>
</dbReference>
<evidence type="ECO:0000256" key="4">
    <source>
        <dbReference type="ARBA" id="ARBA00023274"/>
    </source>
</evidence>
<dbReference type="NCBIfam" id="NF004132">
    <property type="entry name" value="PRK05618.2-2"/>
    <property type="match status" value="1"/>
</dbReference>
<sequence>MVYGPSTMDLIKNQMKSIAISGSPRENVGKRDAKELRYLGLVPAVLYGGATQTHFSVSAADLKPVVYTPVVHFIDLEIAGVKSQAIIKDLQFHPLTEQIIHVDFLLLDEKKPITIEIPVKLTGTSPGVKTGGKLVQKLRKLRIKALPKDHLDAIEVSIATLEVGKSVKVGDLSVGKLVITNAKEDTIVSVTTSRALRQAEQEAAAGKK</sequence>
<comment type="function">
    <text evidence="5">This is one of the proteins that binds to the 5S RNA in the ribosome where it forms part of the central protuberance.</text>
</comment>
<reference evidence="8 9" key="1">
    <citation type="submission" date="2015-12" db="EMBL/GenBank/DDBJ databases">
        <title>Genome sequence of Mucilaginibacter gotjawali.</title>
        <authorList>
            <person name="Lee J.S."/>
            <person name="Lee K.C."/>
            <person name="Kim K.K."/>
            <person name="Lee B.W."/>
        </authorList>
    </citation>
    <scope>NUCLEOTIDE SEQUENCE [LARGE SCALE GENOMIC DNA]</scope>
    <source>
        <strain evidence="8 9">SA3-7</strain>
    </source>
</reference>
<dbReference type="PANTHER" id="PTHR33284:SF1">
    <property type="entry name" value="RIBOSOMAL PROTEIN L25_GLN-TRNA SYNTHETASE, ANTI-CODON-BINDING DOMAIN-CONTAINING PROTEIN"/>
    <property type="match status" value="1"/>
</dbReference>
<dbReference type="CDD" id="cd00495">
    <property type="entry name" value="Ribosomal_L25_TL5_CTC"/>
    <property type="match status" value="1"/>
</dbReference>
<organism evidence="8 9">
    <name type="scientific">Mucilaginibacter gotjawali</name>
    <dbReference type="NCBI Taxonomy" id="1550579"/>
    <lineage>
        <taxon>Bacteria</taxon>
        <taxon>Pseudomonadati</taxon>
        <taxon>Bacteroidota</taxon>
        <taxon>Sphingobacteriia</taxon>
        <taxon>Sphingobacteriales</taxon>
        <taxon>Sphingobacteriaceae</taxon>
        <taxon>Mucilaginibacter</taxon>
    </lineage>
</organism>
<dbReference type="Proteomes" id="UP000218263">
    <property type="component" value="Chromosome"/>
</dbReference>
<dbReference type="GO" id="GO:0003735">
    <property type="term" value="F:structural constituent of ribosome"/>
    <property type="evidence" value="ECO:0007669"/>
    <property type="project" value="InterPro"/>
</dbReference>
<comment type="similarity">
    <text evidence="5">Belongs to the bacterial ribosomal protein bL25 family. CTC subfamily.</text>
</comment>
<keyword evidence="3 5" id="KW-0689">Ribosomal protein</keyword>
<keyword evidence="4 5" id="KW-0687">Ribonucleoprotein</keyword>
<evidence type="ECO:0000256" key="2">
    <source>
        <dbReference type="ARBA" id="ARBA00022884"/>
    </source>
</evidence>
<evidence type="ECO:0000259" key="6">
    <source>
        <dbReference type="Pfam" id="PF01386"/>
    </source>
</evidence>
<evidence type="ECO:0000313" key="8">
    <source>
        <dbReference type="EMBL" id="BAU52823.1"/>
    </source>
</evidence>
<dbReference type="HAMAP" id="MF_01334">
    <property type="entry name" value="Ribosomal_bL25_CTC"/>
    <property type="match status" value="1"/>
</dbReference>